<dbReference type="PANTHER" id="PTHR47123">
    <property type="entry name" value="F-BOX PROTEIN SKIP23"/>
    <property type="match status" value="1"/>
</dbReference>
<proteinExistence type="predicted"/>
<dbReference type="InterPro" id="IPR051304">
    <property type="entry name" value="SCF_F-box_domain"/>
</dbReference>
<evidence type="ECO:0000259" key="1">
    <source>
        <dbReference type="Pfam" id="PF03478"/>
    </source>
</evidence>
<evidence type="ECO:0000313" key="2">
    <source>
        <dbReference type="EnsemblPlants" id="EMT06286"/>
    </source>
</evidence>
<feature type="domain" description="KIB1-4 beta-propeller" evidence="1">
    <location>
        <begin position="8"/>
        <end position="170"/>
    </location>
</feature>
<organism evidence="2">
    <name type="scientific">Aegilops tauschii</name>
    <name type="common">Tausch's goatgrass</name>
    <name type="synonym">Aegilops squarrosa</name>
    <dbReference type="NCBI Taxonomy" id="37682"/>
    <lineage>
        <taxon>Eukaryota</taxon>
        <taxon>Viridiplantae</taxon>
        <taxon>Streptophyta</taxon>
        <taxon>Embryophyta</taxon>
        <taxon>Tracheophyta</taxon>
        <taxon>Spermatophyta</taxon>
        <taxon>Magnoliopsida</taxon>
        <taxon>Liliopsida</taxon>
        <taxon>Poales</taxon>
        <taxon>Poaceae</taxon>
        <taxon>BOP clade</taxon>
        <taxon>Pooideae</taxon>
        <taxon>Triticodae</taxon>
        <taxon>Triticeae</taxon>
        <taxon>Triticinae</taxon>
        <taxon>Aegilops</taxon>
    </lineage>
</organism>
<reference evidence="2" key="1">
    <citation type="submission" date="2015-06" db="UniProtKB">
        <authorList>
            <consortium name="EnsemblPlants"/>
        </authorList>
    </citation>
    <scope>IDENTIFICATION</scope>
</reference>
<protein>
    <recommendedName>
        <fullName evidence="1">KIB1-4 beta-propeller domain-containing protein</fullName>
    </recommendedName>
</protein>
<accession>M8AP51</accession>
<name>M8AP51_AEGTA</name>
<dbReference type="PANTHER" id="PTHR47123:SF6">
    <property type="entry name" value="F-BOX PROTEIN SKIP23-LIKE ISOFORM X1"/>
    <property type="match status" value="1"/>
</dbReference>
<dbReference type="EnsemblPlants" id="EMT06286">
    <property type="protein sequence ID" value="EMT06286"/>
    <property type="gene ID" value="F775_18706"/>
</dbReference>
<sequence length="225" mass="24789">MVWDRSPHAVMIALRSTKMPCFCRPGDQSWSPVECLEELSQVSSITYCDGAFYLFDAGTRKTVCLDSETFAVSAVIEPPPAQLMREPTLAVSSAELIMIGRTHVLPPGGFDGPVKLRRARAFRWDRRNPTSWAAVEDIGNRAVFVDSFRGFYVEANGFNGVRRNCVYVASSHPSAKRDGSEAAWVATQPRWRMVMGGGLAGWLRSVGRWGWSAGEILAGSSAPMR</sequence>
<dbReference type="InterPro" id="IPR005174">
    <property type="entry name" value="KIB1-4_b-propeller"/>
</dbReference>
<dbReference type="Pfam" id="PF03478">
    <property type="entry name" value="Beta-prop_KIB1-4"/>
    <property type="match status" value="1"/>
</dbReference>
<dbReference type="AlphaFoldDB" id="M8AP51"/>